<dbReference type="EMBL" id="MN740626">
    <property type="protein sequence ID" value="QHS79188.1"/>
    <property type="molecule type" value="Genomic_DNA"/>
</dbReference>
<name>A0A6C0AHD8_9ZZZZ</name>
<dbReference type="InterPro" id="IPR001173">
    <property type="entry name" value="Glyco_trans_2-like"/>
</dbReference>
<feature type="domain" description="Glycosyl transferase family 25" evidence="2">
    <location>
        <begin position="268"/>
        <end position="383"/>
    </location>
</feature>
<dbReference type="Pfam" id="PF01755">
    <property type="entry name" value="Glyco_transf_25"/>
    <property type="match status" value="1"/>
</dbReference>
<dbReference type="InterPro" id="IPR029044">
    <property type="entry name" value="Nucleotide-diphossugar_trans"/>
</dbReference>
<protein>
    <submittedName>
        <fullName evidence="3">Uncharacterized protein</fullName>
    </submittedName>
</protein>
<accession>A0A6C0AHD8</accession>
<evidence type="ECO:0000259" key="1">
    <source>
        <dbReference type="Pfam" id="PF00535"/>
    </source>
</evidence>
<dbReference type="SUPFAM" id="SSF53448">
    <property type="entry name" value="Nucleotide-diphospho-sugar transferases"/>
    <property type="match status" value="1"/>
</dbReference>
<feature type="domain" description="Glycosyltransferase 2-like" evidence="1">
    <location>
        <begin position="14"/>
        <end position="134"/>
    </location>
</feature>
<dbReference type="InterPro" id="IPR002654">
    <property type="entry name" value="Glyco_trans_25"/>
</dbReference>
<reference evidence="3" key="1">
    <citation type="journal article" date="2020" name="Nature">
        <title>Giant virus diversity and host interactions through global metagenomics.</title>
        <authorList>
            <person name="Schulz F."/>
            <person name="Roux S."/>
            <person name="Paez-Espino D."/>
            <person name="Jungbluth S."/>
            <person name="Walsh D.A."/>
            <person name="Denef V.J."/>
            <person name="McMahon K.D."/>
            <person name="Konstantinidis K.T."/>
            <person name="Eloe-Fadrosh E.A."/>
            <person name="Kyrpides N.C."/>
            <person name="Woyke T."/>
        </authorList>
    </citation>
    <scope>NUCLEOTIDE SEQUENCE</scope>
    <source>
        <strain evidence="3">GVMAG-S-1035118-87</strain>
    </source>
</reference>
<dbReference type="AlphaFoldDB" id="A0A6C0AHD8"/>
<proteinExistence type="predicted"/>
<evidence type="ECO:0000259" key="2">
    <source>
        <dbReference type="Pfam" id="PF01755"/>
    </source>
</evidence>
<evidence type="ECO:0000313" key="3">
    <source>
        <dbReference type="EMBL" id="QHS79188.1"/>
    </source>
</evidence>
<sequence length="521" mass="62229">MNMARLTENLSFCFVIASFNNSANIERNLNSVIEQSYPHWRVLYTNDCSTDTTHEMFHALLEQHPLKDKFTYIRTDSNKGQMHNKYHMYSLVRDFEIVCILDGDDWLLHPNVLDILKEHYMTTDTKLCTSNYHTFFNNQIVPYMPSSSYQEDEIKQKKTRYNPKWLFRHLKTGYGILFKSIPKSYLQMNDQWLTRCTDCAEMHSACEFSNGKTTQIDKPLYVYNKDNSILYPNSYYNNEKSREDALERMATMNFIQSLPACNYEWPFTYIINLPKDVQRKKNMQIQLEWMKNKRYTFVKGVDGTVLKSRLYDRYLRHIGQPVSTKLYYNPGKQHITKKSLGLLYSVFIALNHFVHTNLSHMVLFEDDVFSHKELPYYFFLHENLLKDKDLVYLGCHHNKEKIYSYVNPQDVLTDIQQVPFLIYGGYSMILSKKIARTILSFGLEAIVRLNMSWDLFLNYIREQNQHTFYLYFKELFIPNVCKYGGINEFRDQTFYTERNIDVNQYHTQWTKSPKRFSMILE</sequence>
<dbReference type="Pfam" id="PF00535">
    <property type="entry name" value="Glycos_transf_2"/>
    <property type="match status" value="1"/>
</dbReference>
<dbReference type="Gene3D" id="3.90.550.10">
    <property type="entry name" value="Spore Coat Polysaccharide Biosynthesis Protein SpsA, Chain A"/>
    <property type="match status" value="1"/>
</dbReference>
<organism evidence="3">
    <name type="scientific">viral metagenome</name>
    <dbReference type="NCBI Taxonomy" id="1070528"/>
    <lineage>
        <taxon>unclassified sequences</taxon>
        <taxon>metagenomes</taxon>
        <taxon>organismal metagenomes</taxon>
    </lineage>
</organism>